<dbReference type="OrthoDB" id="9973664at2"/>
<accession>A0A5P9CJG0</accession>
<reference evidence="1 2" key="1">
    <citation type="submission" date="2019-10" db="EMBL/GenBank/DDBJ databases">
        <title>Complete genome sequence of Vibrio sp. strain THAF100, isolated from non-filtered water from the water column of tank 6 of a marine aquarium containing stony-coral fragments. Water maintained at 26 degree C.</title>
        <authorList>
            <person name="Ruckert C."/>
            <person name="Franco A."/>
            <person name="Kalinowski J."/>
            <person name="Glaeser S."/>
        </authorList>
    </citation>
    <scope>NUCLEOTIDE SEQUENCE [LARGE SCALE GENOMIC DNA]</scope>
    <source>
        <strain evidence="1 2">THAF100</strain>
    </source>
</reference>
<evidence type="ECO:0000313" key="1">
    <source>
        <dbReference type="EMBL" id="QFT25702.1"/>
    </source>
</evidence>
<protein>
    <submittedName>
        <fullName evidence="1">Uncharacterized protein</fullName>
    </submittedName>
</protein>
<dbReference type="Proteomes" id="UP000326936">
    <property type="component" value="Chromosome"/>
</dbReference>
<sequence>MAKNNHNIDEAEFGLSVGISHLMTEKGELFYANESRDSKSRQNFMSSSWQKIKHYLTFNQ</sequence>
<gene>
    <name evidence="1" type="ORF">FIV01_04600</name>
</gene>
<evidence type="ECO:0000313" key="2">
    <source>
        <dbReference type="Proteomes" id="UP000326936"/>
    </source>
</evidence>
<proteinExistence type="predicted"/>
<dbReference type="RefSeq" id="WP_152429936.1">
    <property type="nucleotide sequence ID" value="NZ_CBCSDK010000003.1"/>
</dbReference>
<keyword evidence="2" id="KW-1185">Reference proteome</keyword>
<dbReference type="AlphaFoldDB" id="A0A5P9CJG0"/>
<organism evidence="1 2">
    <name type="scientific">Vibrio aquimaris</name>
    <dbReference type="NCBI Taxonomy" id="2587862"/>
    <lineage>
        <taxon>Bacteria</taxon>
        <taxon>Pseudomonadati</taxon>
        <taxon>Pseudomonadota</taxon>
        <taxon>Gammaproteobacteria</taxon>
        <taxon>Vibrionales</taxon>
        <taxon>Vibrionaceae</taxon>
        <taxon>Vibrio</taxon>
    </lineage>
</organism>
<dbReference type="KEGG" id="vaq:FIV01_04600"/>
<dbReference type="EMBL" id="CP045350">
    <property type="protein sequence ID" value="QFT25702.1"/>
    <property type="molecule type" value="Genomic_DNA"/>
</dbReference>
<name>A0A5P9CJG0_9VIBR</name>